<gene>
    <name evidence="1" type="ORF">B5K10_05470</name>
</gene>
<comment type="caution">
    <text evidence="1">The sequence shown here is derived from an EMBL/GenBank/DDBJ whole genome shotgun (WGS) entry which is preliminary data.</text>
</comment>
<accession>A0A3E1BXD6</accession>
<dbReference type="AlphaFoldDB" id="A0A3E1BXD6"/>
<dbReference type="RefSeq" id="WP_116272623.1">
    <property type="nucleotide sequence ID" value="NZ_KZ859521.1"/>
</dbReference>
<evidence type="ECO:0000313" key="2">
    <source>
        <dbReference type="Proteomes" id="UP000256748"/>
    </source>
</evidence>
<protein>
    <recommendedName>
        <fullName evidence="3">GIY-YIG domain-containing protein</fullName>
    </recommendedName>
</protein>
<organism evidence="1 2">
    <name type="scientific">Rhizobium leguminosarum bv. trifolii</name>
    <dbReference type="NCBI Taxonomy" id="386"/>
    <lineage>
        <taxon>Bacteria</taxon>
        <taxon>Pseudomonadati</taxon>
        <taxon>Pseudomonadota</taxon>
        <taxon>Alphaproteobacteria</taxon>
        <taxon>Hyphomicrobiales</taxon>
        <taxon>Rhizobiaceae</taxon>
        <taxon>Rhizobium/Agrobacterium group</taxon>
        <taxon>Rhizobium</taxon>
    </lineage>
</organism>
<evidence type="ECO:0008006" key="3">
    <source>
        <dbReference type="Google" id="ProtNLM"/>
    </source>
</evidence>
<reference evidence="1 2" key="1">
    <citation type="submission" date="2017-03" db="EMBL/GenBank/DDBJ databases">
        <title>Genome analysis of Rhizobial strains effectives or ineffectives for nitrogen fixation isolated from bean seeds.</title>
        <authorList>
            <person name="Peralta H."/>
            <person name="Aguilar-Vera A."/>
            <person name="Mora Y."/>
            <person name="Vargas-Lagunas C."/>
            <person name="Girard L."/>
            <person name="Mora J."/>
        </authorList>
    </citation>
    <scope>NUCLEOTIDE SEQUENCE [LARGE SCALE GENOMIC DNA]</scope>
    <source>
        <strain evidence="1 2">CCGM5</strain>
    </source>
</reference>
<dbReference type="Proteomes" id="UP000256748">
    <property type="component" value="Unassembled WGS sequence"/>
</dbReference>
<proteinExistence type="predicted"/>
<evidence type="ECO:0000313" key="1">
    <source>
        <dbReference type="EMBL" id="RFB99954.1"/>
    </source>
</evidence>
<name>A0A3E1BXD6_RHILT</name>
<dbReference type="EMBL" id="NAOO01000004">
    <property type="protein sequence ID" value="RFB99954.1"/>
    <property type="molecule type" value="Genomic_DNA"/>
</dbReference>
<sequence length="141" mass="16486">MRPEPPAEWIGAAVDAARTLRSYTRWEAIQWLKSANGRYTTRSVYAILLHDPMRPEPFGIYVGWTHHAPNERYREHKKGEGFSDVQKYHVRLLTELYRHLNPMKPKEAVEMEKALYRALKAAGIGWVTMGNKRRAPKEKKK</sequence>